<dbReference type="Proteomes" id="UP001524569">
    <property type="component" value="Unassembled WGS sequence"/>
</dbReference>
<name>A0ABT1UIM2_9GAMM</name>
<keyword evidence="3" id="KW-1185">Reference proteome</keyword>
<feature type="chain" id="PRO_5046270474" evidence="1">
    <location>
        <begin position="27"/>
        <end position="253"/>
    </location>
</feature>
<evidence type="ECO:0000313" key="2">
    <source>
        <dbReference type="EMBL" id="MCQ8182079.1"/>
    </source>
</evidence>
<evidence type="ECO:0000256" key="1">
    <source>
        <dbReference type="SAM" id="SignalP"/>
    </source>
</evidence>
<comment type="caution">
    <text evidence="2">The sequence shown here is derived from an EMBL/GenBank/DDBJ whole genome shotgun (WGS) entry which is preliminary data.</text>
</comment>
<accession>A0ABT1UIM2</accession>
<gene>
    <name evidence="2" type="ORF">NP603_13240</name>
</gene>
<protein>
    <submittedName>
        <fullName evidence="2">Uncharacterized protein</fullName>
    </submittedName>
</protein>
<proteinExistence type="predicted"/>
<feature type="signal peptide" evidence="1">
    <location>
        <begin position="1"/>
        <end position="26"/>
    </location>
</feature>
<reference evidence="2 3" key="1">
    <citation type="submission" date="2022-07" db="EMBL/GenBank/DDBJ databases">
        <title>Methylomonas rivi sp. nov., Methylomonas rosea sp. nov., Methylomonas aureus sp. nov. and Methylomonas subterranea sp. nov., four novel methanotrophs isolated from a freshwater creek and the deep terrestrial subsurface.</title>
        <authorList>
            <person name="Abin C."/>
            <person name="Sankaranarayanan K."/>
            <person name="Garner C."/>
            <person name="Sindelar R."/>
            <person name="Kotary K."/>
            <person name="Garner R."/>
            <person name="Barclay S."/>
            <person name="Lawson P."/>
            <person name="Krumholz L."/>
        </authorList>
    </citation>
    <scope>NUCLEOTIDE SEQUENCE [LARGE SCALE GENOMIC DNA]</scope>
    <source>
        <strain evidence="2 3">SURF-1</strain>
    </source>
</reference>
<keyword evidence="1" id="KW-0732">Signal</keyword>
<sequence length="253" mass="26595">MKDHFGCLRRVCLAGLLAFSSAQATASYQVLNVAGTAGPWVWEVDGLNDAYRYGVGADGSDAIPDYTAPARLKLSDIGVGAGDALHIFFLDGLTSAFGGTPDVNNSGYVGSVFKDDELGSSGQVFPSYYYESEWGKTQNPNDPAPYGLFLQALLGALTDDNGGIIELLTLGTVVYTGEGQGFLVGSSFGVPDGATYIQFGFNDDIFGDNTGALNVCVSSEDNQCASPVPLPGAVWFFASGIAGFLAYQRKRRA</sequence>
<dbReference type="EMBL" id="JANIBM010000015">
    <property type="protein sequence ID" value="MCQ8182079.1"/>
    <property type="molecule type" value="Genomic_DNA"/>
</dbReference>
<evidence type="ECO:0000313" key="3">
    <source>
        <dbReference type="Proteomes" id="UP001524569"/>
    </source>
</evidence>
<organism evidence="2 3">
    <name type="scientific">Methylomonas aurea</name>
    <dbReference type="NCBI Taxonomy" id="2952224"/>
    <lineage>
        <taxon>Bacteria</taxon>
        <taxon>Pseudomonadati</taxon>
        <taxon>Pseudomonadota</taxon>
        <taxon>Gammaproteobacteria</taxon>
        <taxon>Methylococcales</taxon>
        <taxon>Methylococcaceae</taxon>
        <taxon>Methylomonas</taxon>
    </lineage>
</organism>
<dbReference type="RefSeq" id="WP_256611361.1">
    <property type="nucleotide sequence ID" value="NZ_JANIBM010000015.1"/>
</dbReference>